<organism evidence="3 4">
    <name type="scientific">Capsicum baccatum</name>
    <name type="common">Peruvian pepper</name>
    <dbReference type="NCBI Taxonomy" id="33114"/>
    <lineage>
        <taxon>Eukaryota</taxon>
        <taxon>Viridiplantae</taxon>
        <taxon>Streptophyta</taxon>
        <taxon>Embryophyta</taxon>
        <taxon>Tracheophyta</taxon>
        <taxon>Spermatophyta</taxon>
        <taxon>Magnoliopsida</taxon>
        <taxon>eudicotyledons</taxon>
        <taxon>Gunneridae</taxon>
        <taxon>Pentapetalae</taxon>
        <taxon>asterids</taxon>
        <taxon>lamiids</taxon>
        <taxon>Solanales</taxon>
        <taxon>Solanaceae</taxon>
        <taxon>Solanoideae</taxon>
        <taxon>Capsiceae</taxon>
        <taxon>Capsicum</taxon>
    </lineage>
</organism>
<dbReference type="InterPro" id="IPR025753">
    <property type="entry name" value="AAA_N_dom"/>
</dbReference>
<dbReference type="GO" id="GO:0016787">
    <property type="term" value="F:hydrolase activity"/>
    <property type="evidence" value="ECO:0007669"/>
    <property type="project" value="UniProtKB-KW"/>
</dbReference>
<sequence>MPILSSIALGVTIATRLPKVVNDYRALISVIKRCSSKFSNKVTMVIDEFDGQRKNEIYEAAEIYLCNNLSTKNRKIKASKTEKEKNSIKVTLEHNERVKHVYDGHKFKWTWQEFKCFDHPKDINSVFRSEVKSFKLKFKKKHKDYVLETYLPYIMKEAKYLKDPSKPWITFDSSRNSQTKVRSEDPSGRVQLYLQHIDSMLWQPFWMLKGSISQYSIDFAQCHLSSHLSSVCVPAMLMLQELLRP</sequence>
<keyword evidence="1" id="KW-0378">Hydrolase</keyword>
<evidence type="ECO:0000259" key="2">
    <source>
        <dbReference type="Pfam" id="PF14363"/>
    </source>
</evidence>
<evidence type="ECO:0000256" key="1">
    <source>
        <dbReference type="ARBA" id="ARBA00022801"/>
    </source>
</evidence>
<gene>
    <name evidence="3" type="ORF">CQW23_09529</name>
</gene>
<name>A0A2G2WX29_CAPBA</name>
<feature type="domain" description="AAA-type ATPase N-terminal" evidence="2">
    <location>
        <begin position="25"/>
        <end position="111"/>
    </location>
</feature>
<accession>A0A2G2WX29</accession>
<evidence type="ECO:0000313" key="3">
    <source>
        <dbReference type="EMBL" id="PHT49782.1"/>
    </source>
</evidence>
<dbReference type="AlphaFoldDB" id="A0A2G2WX29"/>
<reference evidence="3 4" key="1">
    <citation type="journal article" date="2017" name="Genome Biol.">
        <title>New reference genome sequences of hot pepper reveal the massive evolution of plant disease-resistance genes by retroduplication.</title>
        <authorList>
            <person name="Kim S."/>
            <person name="Park J."/>
            <person name="Yeom S.I."/>
            <person name="Kim Y.M."/>
            <person name="Seo E."/>
            <person name="Kim K.T."/>
            <person name="Kim M.S."/>
            <person name="Lee J.M."/>
            <person name="Cheong K."/>
            <person name="Shin H.S."/>
            <person name="Kim S.B."/>
            <person name="Han K."/>
            <person name="Lee J."/>
            <person name="Park M."/>
            <person name="Lee H.A."/>
            <person name="Lee H.Y."/>
            <person name="Lee Y."/>
            <person name="Oh S."/>
            <person name="Lee J.H."/>
            <person name="Choi E."/>
            <person name="Choi E."/>
            <person name="Lee S.E."/>
            <person name="Jeon J."/>
            <person name="Kim H."/>
            <person name="Choi G."/>
            <person name="Song H."/>
            <person name="Lee J."/>
            <person name="Lee S.C."/>
            <person name="Kwon J.K."/>
            <person name="Lee H.Y."/>
            <person name="Koo N."/>
            <person name="Hong Y."/>
            <person name="Kim R.W."/>
            <person name="Kang W.H."/>
            <person name="Huh J.H."/>
            <person name="Kang B.C."/>
            <person name="Yang T.J."/>
            <person name="Lee Y.H."/>
            <person name="Bennetzen J.L."/>
            <person name="Choi D."/>
        </authorList>
    </citation>
    <scope>NUCLEOTIDE SEQUENCE [LARGE SCALE GENOMIC DNA]</scope>
    <source>
        <strain evidence="4">cv. PBC81</strain>
    </source>
</reference>
<reference evidence="4" key="2">
    <citation type="journal article" date="2017" name="J. Anim. Genet.">
        <title>Multiple reference genome sequences of hot pepper reveal the massive evolution of plant disease resistance genes by retroduplication.</title>
        <authorList>
            <person name="Kim S."/>
            <person name="Park J."/>
            <person name="Yeom S.-I."/>
            <person name="Kim Y.-M."/>
            <person name="Seo E."/>
            <person name="Kim K.-T."/>
            <person name="Kim M.-S."/>
            <person name="Lee J.M."/>
            <person name="Cheong K."/>
            <person name="Shin H.-S."/>
            <person name="Kim S.-B."/>
            <person name="Han K."/>
            <person name="Lee J."/>
            <person name="Park M."/>
            <person name="Lee H.-A."/>
            <person name="Lee H.-Y."/>
            <person name="Lee Y."/>
            <person name="Oh S."/>
            <person name="Lee J.H."/>
            <person name="Choi E."/>
            <person name="Choi E."/>
            <person name="Lee S.E."/>
            <person name="Jeon J."/>
            <person name="Kim H."/>
            <person name="Choi G."/>
            <person name="Song H."/>
            <person name="Lee J."/>
            <person name="Lee S.-C."/>
            <person name="Kwon J.-K."/>
            <person name="Lee H.-Y."/>
            <person name="Koo N."/>
            <person name="Hong Y."/>
            <person name="Kim R.W."/>
            <person name="Kang W.-H."/>
            <person name="Huh J.H."/>
            <person name="Kang B.-C."/>
            <person name="Yang T.-J."/>
            <person name="Lee Y.-H."/>
            <person name="Bennetzen J.L."/>
            <person name="Choi D."/>
        </authorList>
    </citation>
    <scope>NUCLEOTIDE SEQUENCE [LARGE SCALE GENOMIC DNA]</scope>
    <source>
        <strain evidence="4">cv. PBC81</strain>
    </source>
</reference>
<dbReference type="STRING" id="33114.A0A2G2WX29"/>
<comment type="caution">
    <text evidence="3">The sequence shown here is derived from an EMBL/GenBank/DDBJ whole genome shotgun (WGS) entry which is preliminary data.</text>
</comment>
<dbReference type="Pfam" id="PF14363">
    <property type="entry name" value="AAA_assoc"/>
    <property type="match status" value="1"/>
</dbReference>
<dbReference type="Proteomes" id="UP000224567">
    <property type="component" value="Unassembled WGS sequence"/>
</dbReference>
<dbReference type="EMBL" id="MLFT02000004">
    <property type="protein sequence ID" value="PHT49782.1"/>
    <property type="molecule type" value="Genomic_DNA"/>
</dbReference>
<evidence type="ECO:0000313" key="4">
    <source>
        <dbReference type="Proteomes" id="UP000224567"/>
    </source>
</evidence>
<dbReference type="InterPro" id="IPR050747">
    <property type="entry name" value="Mitochondrial_chaperone_BCS1"/>
</dbReference>
<protein>
    <recommendedName>
        <fullName evidence="2">AAA-type ATPase N-terminal domain-containing protein</fullName>
    </recommendedName>
</protein>
<dbReference type="OrthoDB" id="1304963at2759"/>
<proteinExistence type="predicted"/>
<keyword evidence="4" id="KW-1185">Reference proteome</keyword>
<dbReference type="PANTHER" id="PTHR23070">
    <property type="entry name" value="BCS1 AAA-TYPE ATPASE"/>
    <property type="match status" value="1"/>
</dbReference>